<dbReference type="GO" id="GO:0005886">
    <property type="term" value="C:plasma membrane"/>
    <property type="evidence" value="ECO:0007669"/>
    <property type="project" value="UniProtKB-SubCell"/>
</dbReference>
<dbReference type="GO" id="GO:0009245">
    <property type="term" value="P:lipid A biosynthetic process"/>
    <property type="evidence" value="ECO:0007669"/>
    <property type="project" value="TreeGrafter"/>
</dbReference>
<evidence type="ECO:0000256" key="1">
    <source>
        <dbReference type="ARBA" id="ARBA00004713"/>
    </source>
</evidence>
<feature type="site" description="Transition state stabilizer" evidence="8">
    <location>
        <position position="132"/>
    </location>
</feature>
<comment type="similarity">
    <text evidence="9">Belongs to the glycosyltransferase group 1 family.</text>
</comment>
<dbReference type="OrthoDB" id="9789797at2"/>
<evidence type="ECO:0000256" key="4">
    <source>
        <dbReference type="ARBA" id="ARBA00022679"/>
    </source>
</evidence>
<dbReference type="InterPro" id="IPR007507">
    <property type="entry name" value="Glycos_transf_N"/>
</dbReference>
<comment type="catalytic activity">
    <reaction evidence="6 9">
        <text>lipid IVA (E. coli) + CMP-3-deoxy-beta-D-manno-octulosonate = alpha-Kdo-(2-&gt;6)-lipid IVA (E. coli) + CMP + H(+)</text>
        <dbReference type="Rhea" id="RHEA:28066"/>
        <dbReference type="ChEBI" id="CHEBI:15378"/>
        <dbReference type="ChEBI" id="CHEBI:58603"/>
        <dbReference type="ChEBI" id="CHEBI:60364"/>
        <dbReference type="ChEBI" id="CHEBI:60377"/>
        <dbReference type="ChEBI" id="CHEBI:85987"/>
        <dbReference type="EC" id="2.4.99.12"/>
    </reaction>
</comment>
<evidence type="ECO:0000256" key="6">
    <source>
        <dbReference type="ARBA" id="ARBA00049183"/>
    </source>
</evidence>
<evidence type="ECO:0000313" key="11">
    <source>
        <dbReference type="EMBL" id="PXX79183.1"/>
    </source>
</evidence>
<evidence type="ECO:0000259" key="10">
    <source>
        <dbReference type="Pfam" id="PF04413"/>
    </source>
</evidence>
<dbReference type="FunFam" id="3.40.50.11720:FF:000001">
    <property type="entry name" value="3-deoxy-D-manno-octulosonic acid transferase"/>
    <property type="match status" value="1"/>
</dbReference>
<comment type="pathway">
    <text evidence="1 9">Bacterial outer membrane biogenesis; LPS core biosynthesis.</text>
</comment>
<evidence type="ECO:0000313" key="12">
    <source>
        <dbReference type="Proteomes" id="UP000247555"/>
    </source>
</evidence>
<dbReference type="NCBIfam" id="NF004386">
    <property type="entry name" value="PRK05749.1-2"/>
    <property type="match status" value="1"/>
</dbReference>
<evidence type="ECO:0000256" key="5">
    <source>
        <dbReference type="ARBA" id="ARBA00031445"/>
    </source>
</evidence>
<comment type="function">
    <text evidence="9">Involved in lipopolysaccharide (LPS) biosynthesis. Catalyzes the transfer of 3-deoxy-D-manno-octulosonate (Kdo) residue(s) from CMP-Kdo to lipid IV(A), the tetraacyldisaccharide-1,4'-bisphosphate precursor of lipid A.</text>
</comment>
<evidence type="ECO:0000256" key="3">
    <source>
        <dbReference type="ARBA" id="ARBA00019077"/>
    </source>
</evidence>
<dbReference type="AlphaFoldDB" id="A0A318L0X4"/>
<dbReference type="NCBIfam" id="NF004388">
    <property type="entry name" value="PRK05749.1-4"/>
    <property type="match status" value="1"/>
</dbReference>
<keyword evidence="9" id="KW-0448">Lipopolysaccharide biosynthesis</keyword>
<protein>
    <recommendedName>
        <fullName evidence="3 9">3-deoxy-D-manno-octulosonic acid transferase</fullName>
        <shortName evidence="9">Kdo transferase</shortName>
        <ecNumber evidence="2 9">2.4.99.12</ecNumber>
    </recommendedName>
    <alternativeName>
        <fullName evidence="5 9">Lipid IV(A) 3-deoxy-D-manno-octulosonic acid transferase</fullName>
    </alternativeName>
</protein>
<dbReference type="UniPathway" id="UPA00958"/>
<keyword evidence="9" id="KW-1003">Cell membrane</keyword>
<sequence>MIWPLLYAALWKLAPPLIGHYLRRRARKQPEYLQHWDERWARGEPRADDAHGAIWVHAVSVGETRAAAPLVAALRARWPDKPLLITQMTPTGRETALSLYPDACVRYLPYDAPDAVARFLGRYQPMFGVLMETELWPHLIAGCRAHGVPLFLANARLSERSARGYRRAAGLIGPALASLDGVAAQSEDDAARLRALGARQVAVCGNLKFDITPPPQAAALAAQLRQWRGERPLWMAASTREGEEALLLDALPADSPAVLLLTPRHPQRFAEVAELLRARGIPFQRRSNNTALRADTRVWLGDSMGEMFAYYQAVDLAFIGGSLLPLGGQNLIEPAAVGCPVLIGPSTFNFAEVTRLALAEGAARQVADADELHRTVATLLADPDARQRMGAAGLAFAQRHRGATARTLAHLLGCVGEAVD</sequence>
<comment type="subcellular location">
    <subcellularLocation>
        <location evidence="9">Cell membrane</location>
    </subcellularLocation>
</comment>
<dbReference type="Gene3D" id="3.40.50.11720">
    <property type="entry name" value="3-Deoxy-D-manno-octulosonic-acid transferase, N-terminal domain"/>
    <property type="match status" value="1"/>
</dbReference>
<dbReference type="EC" id="2.4.99.12" evidence="2 9"/>
<dbReference type="GO" id="GO:0009244">
    <property type="term" value="P:lipopolysaccharide core region biosynthetic process"/>
    <property type="evidence" value="ECO:0007669"/>
    <property type="project" value="UniProtKB-UniRule"/>
</dbReference>
<keyword evidence="9" id="KW-0472">Membrane</keyword>
<evidence type="ECO:0000256" key="2">
    <source>
        <dbReference type="ARBA" id="ARBA00012621"/>
    </source>
</evidence>
<evidence type="ECO:0000256" key="7">
    <source>
        <dbReference type="PIRSR" id="PIRSR639901-1"/>
    </source>
</evidence>
<dbReference type="PANTHER" id="PTHR42755:SF1">
    <property type="entry name" value="3-DEOXY-D-MANNO-OCTULOSONIC ACID TRANSFERASE, MITOCHONDRIAL-RELATED"/>
    <property type="match status" value="1"/>
</dbReference>
<feature type="active site" description="Proton acceptor" evidence="7">
    <location>
        <position position="63"/>
    </location>
</feature>
<feature type="site" description="Transition state stabilizer" evidence="8">
    <location>
        <position position="208"/>
    </location>
</feature>
<proteinExistence type="inferred from homology"/>
<dbReference type="RefSeq" id="WP_110390640.1">
    <property type="nucleotide sequence ID" value="NZ_QJKI01000008.1"/>
</dbReference>
<dbReference type="Proteomes" id="UP000247555">
    <property type="component" value="Unassembled WGS sequence"/>
</dbReference>
<comment type="caution">
    <text evidence="11">The sequence shown here is derived from an EMBL/GenBank/DDBJ whole genome shotgun (WGS) entry which is preliminary data.</text>
</comment>
<dbReference type="InterPro" id="IPR039901">
    <property type="entry name" value="Kdotransferase"/>
</dbReference>
<reference evidence="11 12" key="1">
    <citation type="submission" date="2018-05" db="EMBL/GenBank/DDBJ databases">
        <title>Genomic Encyclopedia of Type Strains, Phase IV (KMG-IV): sequencing the most valuable type-strain genomes for metagenomic binning, comparative biology and taxonomic classification.</title>
        <authorList>
            <person name="Goeker M."/>
        </authorList>
    </citation>
    <scope>NUCLEOTIDE SEQUENCE [LARGE SCALE GENOMIC DNA]</scope>
    <source>
        <strain evidence="11 12">DSM 29661</strain>
    </source>
</reference>
<evidence type="ECO:0000256" key="8">
    <source>
        <dbReference type="PIRSR" id="PIRSR639901-2"/>
    </source>
</evidence>
<feature type="domain" description="3-deoxy-D-manno-octulosonic-acid transferase N-terminal" evidence="10">
    <location>
        <begin position="34"/>
        <end position="211"/>
    </location>
</feature>
<dbReference type="Pfam" id="PF04413">
    <property type="entry name" value="Glycos_transf_N"/>
    <property type="match status" value="1"/>
</dbReference>
<name>A0A318L0X4_9NEIS</name>
<dbReference type="Gene3D" id="3.40.50.2000">
    <property type="entry name" value="Glycogen Phosphorylase B"/>
    <property type="match status" value="1"/>
</dbReference>
<dbReference type="InterPro" id="IPR038107">
    <property type="entry name" value="Glycos_transf_N_sf"/>
</dbReference>
<accession>A0A318L0X4</accession>
<dbReference type="EMBL" id="QJKI01000008">
    <property type="protein sequence ID" value="PXX79183.1"/>
    <property type="molecule type" value="Genomic_DNA"/>
</dbReference>
<dbReference type="PANTHER" id="PTHR42755">
    <property type="entry name" value="3-DEOXY-MANNO-OCTULOSONATE CYTIDYLYLTRANSFERASE"/>
    <property type="match status" value="1"/>
</dbReference>
<gene>
    <name evidence="11" type="ORF">DFR34_10874</name>
</gene>
<dbReference type="GO" id="GO:0043842">
    <property type="term" value="F:Kdo transferase activity"/>
    <property type="evidence" value="ECO:0007669"/>
    <property type="project" value="UniProtKB-EC"/>
</dbReference>
<keyword evidence="4 9" id="KW-0808">Transferase</keyword>
<evidence type="ECO:0000256" key="9">
    <source>
        <dbReference type="RuleBase" id="RU365103"/>
    </source>
</evidence>
<dbReference type="SUPFAM" id="SSF53756">
    <property type="entry name" value="UDP-Glycosyltransferase/glycogen phosphorylase"/>
    <property type="match status" value="1"/>
</dbReference>
<organism evidence="11 12">
    <name type="scientific">Rivihabitans pingtungensis</name>
    <dbReference type="NCBI Taxonomy" id="1054498"/>
    <lineage>
        <taxon>Bacteria</taxon>
        <taxon>Pseudomonadati</taxon>
        <taxon>Pseudomonadota</taxon>
        <taxon>Betaproteobacteria</taxon>
        <taxon>Neisseriales</taxon>
        <taxon>Aquaspirillaceae</taxon>
        <taxon>Rivihabitans</taxon>
    </lineage>
</organism>
<keyword evidence="12" id="KW-1185">Reference proteome</keyword>